<organism evidence="2 3">
    <name type="scientific">Orbilia oligospora</name>
    <name type="common">Nematode-trapping fungus</name>
    <name type="synonym">Arthrobotrys oligospora</name>
    <dbReference type="NCBI Taxonomy" id="2813651"/>
    <lineage>
        <taxon>Eukaryota</taxon>
        <taxon>Fungi</taxon>
        <taxon>Dikarya</taxon>
        <taxon>Ascomycota</taxon>
        <taxon>Pezizomycotina</taxon>
        <taxon>Orbiliomycetes</taxon>
        <taxon>Orbiliales</taxon>
        <taxon>Orbiliaceae</taxon>
        <taxon>Orbilia</taxon>
    </lineage>
</organism>
<evidence type="ECO:0000313" key="2">
    <source>
        <dbReference type="EMBL" id="TGJ64488.1"/>
    </source>
</evidence>
<evidence type="ECO:0000256" key="1">
    <source>
        <dbReference type="SAM" id="MobiDB-lite"/>
    </source>
</evidence>
<comment type="caution">
    <text evidence="2">The sequence shown here is derived from an EMBL/GenBank/DDBJ whole genome shotgun (WGS) entry which is preliminary data.</text>
</comment>
<name>A0A8H2HMB6_ORBOL</name>
<dbReference type="EMBL" id="SOZJ01000007">
    <property type="protein sequence ID" value="TGJ64488.1"/>
    <property type="molecule type" value="Genomic_DNA"/>
</dbReference>
<evidence type="ECO:0000313" key="3">
    <source>
        <dbReference type="Proteomes" id="UP000297595"/>
    </source>
</evidence>
<reference evidence="2 3" key="1">
    <citation type="submission" date="2019-03" db="EMBL/GenBank/DDBJ databases">
        <title>Nematode-trapping fungi genome.</title>
        <authorList>
            <person name="Vidal-Diez De Ulzurrun G."/>
        </authorList>
    </citation>
    <scope>NUCLEOTIDE SEQUENCE [LARGE SCALE GENOMIC DNA]</scope>
    <source>
        <strain evidence="2 3">TWF154</strain>
    </source>
</reference>
<protein>
    <submittedName>
        <fullName evidence="2">Uncharacterized protein</fullName>
    </submittedName>
</protein>
<accession>A0A8H2HMB6</accession>
<feature type="region of interest" description="Disordered" evidence="1">
    <location>
        <begin position="537"/>
        <end position="610"/>
    </location>
</feature>
<gene>
    <name evidence="2" type="ORF">EYR41_010538</name>
</gene>
<sequence>MAKTINVMAPRRLKMWLQLASKGSSVYDEPELGSSNSPENATIVSLTCTSLAPCATFTLTPSCIKEVANLPASGAQNQPPVPATECREDCNIWRRLTGTCCGVGGSMCNPVVVPSGAELPFTVPLSGVEFTIPVTVGTHTYPASTPLPTDAHLEAAEAIEDARTCRLPESNTCGASPFGLKAQDSSEELQRIQKRDRVFGTKWKACDFSTQPAFPWAVTGDYHAVYTCKGSADYFPNICGNLRSAIEARGQPSIVTRITHARGLSGSRTTEDWYGARPENAGAALRETGGWRIAGCNIEEYPFWSVNALPAPARGHPVLRLVGQTENSQYASDWDQFLVAVDRYYFKSYRSGTVMTTRLDSAGYTTAAGAPPGVMPRSSLTFKITWDTDTPGEHDGNWGLEDRGKNICGIPFGTDFLVVGPYPPELTLQFCDWSSPGTLSIRQGILPQSREITYAAAQGPPGGTIPPYPPSVNWAWEQTTFVGDGGTTTMLKEVPTSCRPWPLASLVVPSEPATYRIPSNMNDLPVWSNLATRDLGAKRNVDPEPGVFGPNEGPDETMNPNPQDVLRTVYRKNLQVRRRRARRESRPADRDGDEIPNEKVSNNSSPGILSPLSVVKRSGELGSFLDPLVYKIFPECRNGADEGSSDTFPPGGNNGGGGGNPNIGRSWILLWEGLCDNLGVCAQTYWRGQDWTKTPPSIGDIADACETESQQTREAPGRTDGLFPDSLSGVRHYGQICSYKSNGNQQLEPGLEVGTLTCGRFNAKCTALRPREEQICFWGQILALATCVWV</sequence>
<proteinExistence type="predicted"/>
<dbReference type="Proteomes" id="UP000297595">
    <property type="component" value="Unassembled WGS sequence"/>
</dbReference>
<feature type="compositionally biased region" description="Basic residues" evidence="1">
    <location>
        <begin position="574"/>
        <end position="583"/>
    </location>
</feature>
<dbReference type="AlphaFoldDB" id="A0A8H2HMB6"/>